<evidence type="ECO:0000259" key="8">
    <source>
        <dbReference type="PROSITE" id="PS51900"/>
    </source>
</evidence>
<keyword evidence="3" id="KW-0238">DNA-binding</keyword>
<evidence type="ECO:0000256" key="2">
    <source>
        <dbReference type="ARBA" id="ARBA00022908"/>
    </source>
</evidence>
<keyword evidence="6" id="KW-1160">Virus entry into host cell</keyword>
<keyword evidence="2" id="KW-0229">DNA integration</keyword>
<evidence type="ECO:0000256" key="3">
    <source>
        <dbReference type="ARBA" id="ARBA00023125"/>
    </source>
</evidence>
<dbReference type="Gene3D" id="1.10.443.10">
    <property type="entry name" value="Intergrase catalytic core"/>
    <property type="match status" value="1"/>
</dbReference>
<dbReference type="PANTHER" id="PTHR30629:SF2">
    <property type="entry name" value="PROPHAGE INTEGRASE INTS-RELATED"/>
    <property type="match status" value="1"/>
</dbReference>
<accession>A0A1J5REJ9</accession>
<dbReference type="Pfam" id="PF13356">
    <property type="entry name" value="Arm-DNA-bind_3"/>
    <property type="match status" value="1"/>
</dbReference>
<dbReference type="InterPro" id="IPR038488">
    <property type="entry name" value="Integrase_DNA-bd_sf"/>
</dbReference>
<feature type="domain" description="Tyr recombinase" evidence="7">
    <location>
        <begin position="185"/>
        <end position="402"/>
    </location>
</feature>
<comment type="similarity">
    <text evidence="1">Belongs to the 'phage' integrase family.</text>
</comment>
<feature type="domain" description="Core-binding (CB)" evidence="8">
    <location>
        <begin position="85"/>
        <end position="165"/>
    </location>
</feature>
<evidence type="ECO:0000256" key="6">
    <source>
        <dbReference type="ARBA" id="ARBA00023296"/>
    </source>
</evidence>
<dbReference type="InterPro" id="IPR011010">
    <property type="entry name" value="DNA_brk_join_enz"/>
</dbReference>
<dbReference type="GO" id="GO:0015074">
    <property type="term" value="P:DNA integration"/>
    <property type="evidence" value="ECO:0007669"/>
    <property type="project" value="UniProtKB-KW"/>
</dbReference>
<dbReference type="InterPro" id="IPR044068">
    <property type="entry name" value="CB"/>
</dbReference>
<dbReference type="InterPro" id="IPR002104">
    <property type="entry name" value="Integrase_catalytic"/>
</dbReference>
<keyword evidence="4" id="KW-0233">DNA recombination</keyword>
<organism evidence="9">
    <name type="scientific">mine drainage metagenome</name>
    <dbReference type="NCBI Taxonomy" id="410659"/>
    <lineage>
        <taxon>unclassified sequences</taxon>
        <taxon>metagenomes</taxon>
        <taxon>ecological metagenomes</taxon>
    </lineage>
</organism>
<evidence type="ECO:0000259" key="7">
    <source>
        <dbReference type="PROSITE" id="PS51898"/>
    </source>
</evidence>
<dbReference type="SUPFAM" id="SSF56349">
    <property type="entry name" value="DNA breaking-rejoining enzymes"/>
    <property type="match status" value="1"/>
</dbReference>
<dbReference type="GO" id="GO:0046718">
    <property type="term" value="P:symbiont entry into host cell"/>
    <property type="evidence" value="ECO:0007669"/>
    <property type="project" value="UniProtKB-KW"/>
</dbReference>
<sequence>MPELGQRTVYHDAKTTGLQIRVTSTGVKTFSLFRRIKGGLPERMTLGRFPDMTIEQARKLAARVNSEIEEGSNPAEVKRSLKGEPTVSEFFKEYGERHGQKKKSWSDDQQRFRDYLKKPLGTKKLSAVTREMVGRILSDMDSDGKAGATVNNVRALTSGIFGKAIEWNYLTENPVRGIKTRKSNKRDRFLQSNELPRFFASLGEETNVTVRDFFLLSLLTGARRSNVLEMRWSQINLADGIWRIPDTKNGTPQNVTLSPEAALILTTRKEIIEGPFVFPGNGKSGHLIEPKNGWQRIFDRDELSQLAMRIETTGNKNYKAEGESLSDALDRARHAAKHLKIDTDGCRMIDLRIHDLRRTLGSWQAKQGASLSIIGKSLNHKNQQTTAIYARLDLDPVRASVNSATTAMFEAAGIKKPVIYAEQKLSKPCIT</sequence>
<dbReference type="Gene3D" id="3.30.160.390">
    <property type="entry name" value="Integrase, DNA-binding domain"/>
    <property type="match status" value="1"/>
</dbReference>
<dbReference type="InterPro" id="IPR013762">
    <property type="entry name" value="Integrase-like_cat_sf"/>
</dbReference>
<dbReference type="PANTHER" id="PTHR30629">
    <property type="entry name" value="PROPHAGE INTEGRASE"/>
    <property type="match status" value="1"/>
</dbReference>
<dbReference type="InterPro" id="IPR025166">
    <property type="entry name" value="Integrase_DNA_bind_dom"/>
</dbReference>
<dbReference type="InterPro" id="IPR010998">
    <property type="entry name" value="Integrase_recombinase_N"/>
</dbReference>
<dbReference type="PROSITE" id="PS51898">
    <property type="entry name" value="TYR_RECOMBINASE"/>
    <property type="match status" value="1"/>
</dbReference>
<dbReference type="GO" id="GO:0044826">
    <property type="term" value="P:viral genome integration into host DNA"/>
    <property type="evidence" value="ECO:0007669"/>
    <property type="project" value="UniProtKB-KW"/>
</dbReference>
<dbReference type="Pfam" id="PF00589">
    <property type="entry name" value="Phage_integrase"/>
    <property type="match status" value="1"/>
</dbReference>
<gene>
    <name evidence="9" type="primary">intS_4</name>
    <name evidence="9" type="ORF">GALL_276650</name>
</gene>
<reference evidence="9" key="1">
    <citation type="submission" date="2016-10" db="EMBL/GenBank/DDBJ databases">
        <title>Sequence of Gallionella enrichment culture.</title>
        <authorList>
            <person name="Poehlein A."/>
            <person name="Muehling M."/>
            <person name="Daniel R."/>
        </authorList>
    </citation>
    <scope>NUCLEOTIDE SEQUENCE</scope>
</reference>
<dbReference type="GO" id="GO:0003677">
    <property type="term" value="F:DNA binding"/>
    <property type="evidence" value="ECO:0007669"/>
    <property type="project" value="UniProtKB-KW"/>
</dbReference>
<dbReference type="Gene3D" id="1.10.150.130">
    <property type="match status" value="1"/>
</dbReference>
<dbReference type="InterPro" id="IPR050808">
    <property type="entry name" value="Phage_Integrase"/>
</dbReference>
<dbReference type="AlphaFoldDB" id="A0A1J5REJ9"/>
<proteinExistence type="inferred from homology"/>
<evidence type="ECO:0000256" key="4">
    <source>
        <dbReference type="ARBA" id="ARBA00023172"/>
    </source>
</evidence>
<evidence type="ECO:0000256" key="5">
    <source>
        <dbReference type="ARBA" id="ARBA00023195"/>
    </source>
</evidence>
<evidence type="ECO:0000313" key="9">
    <source>
        <dbReference type="EMBL" id="OIQ90431.1"/>
    </source>
</evidence>
<dbReference type="EMBL" id="MLJW01000292">
    <property type="protein sequence ID" value="OIQ90431.1"/>
    <property type="molecule type" value="Genomic_DNA"/>
</dbReference>
<protein>
    <submittedName>
        <fullName evidence="9">Putative prophage CPS-53 integrase</fullName>
    </submittedName>
</protein>
<evidence type="ECO:0000256" key="1">
    <source>
        <dbReference type="ARBA" id="ARBA00008857"/>
    </source>
</evidence>
<dbReference type="GO" id="GO:0006310">
    <property type="term" value="P:DNA recombination"/>
    <property type="evidence" value="ECO:0007669"/>
    <property type="project" value="UniProtKB-KW"/>
</dbReference>
<dbReference type="CDD" id="cd00796">
    <property type="entry name" value="INT_Rci_Hp1_C"/>
    <property type="match status" value="1"/>
</dbReference>
<keyword evidence="5" id="KW-1179">Viral genome integration</keyword>
<comment type="caution">
    <text evidence="9">The sequence shown here is derived from an EMBL/GenBank/DDBJ whole genome shotgun (WGS) entry which is preliminary data.</text>
</comment>
<dbReference type="GO" id="GO:0075713">
    <property type="term" value="P:establishment of integrated proviral latency"/>
    <property type="evidence" value="ECO:0007669"/>
    <property type="project" value="UniProtKB-KW"/>
</dbReference>
<dbReference type="PROSITE" id="PS51900">
    <property type="entry name" value="CB"/>
    <property type="match status" value="1"/>
</dbReference>
<name>A0A1J5REJ9_9ZZZZ</name>